<dbReference type="AlphaFoldDB" id="A0A1G7G8S0"/>
<organism evidence="2 3">
    <name type="scientific">Pricia antarctica</name>
    <dbReference type="NCBI Taxonomy" id="641691"/>
    <lineage>
        <taxon>Bacteria</taxon>
        <taxon>Pseudomonadati</taxon>
        <taxon>Bacteroidota</taxon>
        <taxon>Flavobacteriia</taxon>
        <taxon>Flavobacteriales</taxon>
        <taxon>Flavobacteriaceae</taxon>
        <taxon>Pricia</taxon>
    </lineage>
</organism>
<evidence type="ECO:0000313" key="2">
    <source>
        <dbReference type="EMBL" id="SDE84512.1"/>
    </source>
</evidence>
<evidence type="ECO:0000256" key="1">
    <source>
        <dbReference type="SAM" id="Phobius"/>
    </source>
</evidence>
<evidence type="ECO:0000313" key="3">
    <source>
        <dbReference type="Proteomes" id="UP000199109"/>
    </source>
</evidence>
<feature type="transmembrane region" description="Helical" evidence="1">
    <location>
        <begin position="46"/>
        <end position="64"/>
    </location>
</feature>
<gene>
    <name evidence="2" type="ORF">SAMN05421636_10822</name>
</gene>
<name>A0A1G7G8S0_9FLAO</name>
<protein>
    <recommendedName>
        <fullName evidence="4">DUF3784 domain-containing protein</fullName>
    </recommendedName>
</protein>
<dbReference type="OrthoDB" id="836288at2"/>
<keyword evidence="3" id="KW-1185">Reference proteome</keyword>
<keyword evidence="1" id="KW-0472">Membrane</keyword>
<dbReference type="Proteomes" id="UP000199109">
    <property type="component" value="Unassembled WGS sequence"/>
</dbReference>
<keyword evidence="1" id="KW-1133">Transmembrane helix</keyword>
<sequence length="105" mass="11852">MIQMAILFIIIGAVVKYGKAYFLIAGYNTLPKKEKAKYNIDGIATVFRNTFFAMAIGLLMGYFLSDWINIQNFENIVAISCIVIGVTYLLIKSNSKKFKIAKKQN</sequence>
<keyword evidence="1" id="KW-0812">Transmembrane</keyword>
<proteinExistence type="predicted"/>
<evidence type="ECO:0008006" key="4">
    <source>
        <dbReference type="Google" id="ProtNLM"/>
    </source>
</evidence>
<feature type="transmembrane region" description="Helical" evidence="1">
    <location>
        <begin position="6"/>
        <end position="25"/>
    </location>
</feature>
<feature type="transmembrane region" description="Helical" evidence="1">
    <location>
        <begin position="70"/>
        <end position="91"/>
    </location>
</feature>
<reference evidence="2 3" key="1">
    <citation type="submission" date="2016-10" db="EMBL/GenBank/DDBJ databases">
        <authorList>
            <person name="de Groot N.N."/>
        </authorList>
    </citation>
    <scope>NUCLEOTIDE SEQUENCE [LARGE SCALE GENOMIC DNA]</scope>
    <source>
        <strain evidence="2 3">DSM 23421</strain>
    </source>
</reference>
<dbReference type="InterPro" id="IPR017259">
    <property type="entry name" value="UCP037672"/>
</dbReference>
<accession>A0A1G7G8S0</accession>
<dbReference type="RefSeq" id="WP_091871165.1">
    <property type="nucleotide sequence ID" value="NZ_FNAO01000008.1"/>
</dbReference>
<dbReference type="EMBL" id="FNAO01000008">
    <property type="protein sequence ID" value="SDE84512.1"/>
    <property type="molecule type" value="Genomic_DNA"/>
</dbReference>
<dbReference type="Pfam" id="PF12650">
    <property type="entry name" value="DUF3784"/>
    <property type="match status" value="1"/>
</dbReference>